<proteinExistence type="predicted"/>
<dbReference type="RefSeq" id="WP_045105859.1">
    <property type="nucleotide sequence ID" value="NZ_LN681225.1"/>
</dbReference>
<protein>
    <submittedName>
        <fullName evidence="2">Uncharacterized protein</fullName>
    </submittedName>
</protein>
<feature type="coiled-coil region" evidence="1">
    <location>
        <begin position="582"/>
        <end position="616"/>
    </location>
</feature>
<name>A0A0A8UUM9_LEGHA</name>
<keyword evidence="1" id="KW-0175">Coiled coil</keyword>
<evidence type="ECO:0000313" key="3">
    <source>
        <dbReference type="Proteomes" id="UP000032803"/>
    </source>
</evidence>
<dbReference type="HOGENOM" id="CLU_372477_0_0_6"/>
<dbReference type="Proteomes" id="UP000032803">
    <property type="component" value="Chromosome I"/>
</dbReference>
<reference evidence="3" key="1">
    <citation type="submission" date="2014-09" db="EMBL/GenBank/DDBJ databases">
        <authorList>
            <person name="Gomez-Valero L."/>
        </authorList>
    </citation>
    <scope>NUCLEOTIDE SEQUENCE [LARGE SCALE GENOMIC DNA]</scope>
    <source>
        <strain evidence="3">ATCC35250</strain>
    </source>
</reference>
<dbReference type="KEGG" id="lha:LHA_1446"/>
<dbReference type="EMBL" id="LN681225">
    <property type="protein sequence ID" value="CEK10489.1"/>
    <property type="molecule type" value="Genomic_DNA"/>
</dbReference>
<dbReference type="PATRIC" id="fig|449.7.peg.663"/>
<gene>
    <name evidence="2" type="ORF">LHA_1446</name>
</gene>
<organism evidence="2 3">
    <name type="scientific">Legionella hackeliae</name>
    <dbReference type="NCBI Taxonomy" id="449"/>
    <lineage>
        <taxon>Bacteria</taxon>
        <taxon>Pseudomonadati</taxon>
        <taxon>Pseudomonadota</taxon>
        <taxon>Gammaproteobacteria</taxon>
        <taxon>Legionellales</taxon>
        <taxon>Legionellaceae</taxon>
        <taxon>Legionella</taxon>
    </lineage>
</organism>
<feature type="coiled-coil region" evidence="1">
    <location>
        <begin position="398"/>
        <end position="552"/>
    </location>
</feature>
<keyword evidence="3" id="KW-1185">Reference proteome</keyword>
<dbReference type="AlphaFoldDB" id="A0A0A8UUM9"/>
<evidence type="ECO:0000313" key="2">
    <source>
        <dbReference type="EMBL" id="CEK10489.1"/>
    </source>
</evidence>
<evidence type="ECO:0000256" key="1">
    <source>
        <dbReference type="SAM" id="Coils"/>
    </source>
</evidence>
<accession>A0A0A8UUM9</accession>
<sequence>MPTMPLLPELETLLQAIVDGNLSTVKTLLSQTPSLLASEFNASTFKEGNPVDNIRFPYWSTHRLLLTPVHFAFLVNRPDIARYLVQSQEYKHIKAKVGSIRQEEITPLRLLASFLFGNKSYFRAFNPPHSILPYSSSIFYLLLQEGNLEYFMNIASVKRNISLAEQIIPCVVLDTPDTPIFGWMYAALLLRKDIEPLGEEEEKLFNELRKVPVLPSKGELLEQLSFYNDVLDFRITISALNKALKTMDERAGREHIPVTKDEFIGLFGKSVIEVPLSDKAKQLQLNLFYHLKQLPVLRAPSDSFVSNNKDVELLLQQKEYEQFKTLKPLSDFLDPSCYDDTLEALINSGNGLPGVISVLEEISKLDDLSEIHRKYCQRLISDANRIVNSSKFQFKVALEDIYEELRKLSNIHQAIESELDNDKPSPLTELSDKLEKIQKGIQQTLEKFKALDNEAEQVSVRLASISKLEEMVKQLTRDVELKEKQLATIAAKNVEQADSINQFLQELQKLSQALQEQLKARQNEIEALKAENAELYKRLEQQDKKAEELDARHNATVTKLGRLATATGEIQTTLKGFEESETARLKQQVEELGRANKEYESEALNLRRDVARLIEAPRVNYNTAFFGKGSNKSPFKEKREYITGRFFWKNDPLTKTKDEILENFYQFSATHIGLKPKEMIDEWVKTYTSKFNKNPIDELKKNRSSWVTREVTNSINLLINYVAEYNKLHNEEDLPESLQEFIVSKA</sequence>